<gene>
    <name evidence="1" type="ORF">NCTC10696_02975</name>
</gene>
<proteinExistence type="predicted"/>
<organism evidence="1 2">
    <name type="scientific">Pseudomonas synxantha</name>
    <dbReference type="NCBI Taxonomy" id="47883"/>
    <lineage>
        <taxon>Bacteria</taxon>
        <taxon>Pseudomonadati</taxon>
        <taxon>Pseudomonadota</taxon>
        <taxon>Gammaproteobacteria</taxon>
        <taxon>Pseudomonadales</taxon>
        <taxon>Pseudomonadaceae</taxon>
        <taxon>Pseudomonas</taxon>
    </lineage>
</organism>
<accession>A0AAX3I783</accession>
<protein>
    <submittedName>
        <fullName evidence="1">Uncharacterized protein</fullName>
    </submittedName>
</protein>
<evidence type="ECO:0000313" key="1">
    <source>
        <dbReference type="EMBL" id="VTR00054.1"/>
    </source>
</evidence>
<dbReference type="Proteomes" id="UP000306562">
    <property type="component" value="Chromosome"/>
</dbReference>
<reference evidence="1 2" key="1">
    <citation type="submission" date="2019-05" db="EMBL/GenBank/DDBJ databases">
        <authorList>
            <consortium name="Pathogen Informatics"/>
        </authorList>
    </citation>
    <scope>NUCLEOTIDE SEQUENCE [LARGE SCALE GENOMIC DNA]</scope>
    <source>
        <strain evidence="1 2">NCTC10696</strain>
    </source>
</reference>
<sequence length="147" mass="16415">MLGKNKFRRTTGKYESDTSLNQSYKYRSTKVSMKTTDIYQVRVETEDSNFSAGLLKVYLLLSADAPSQADAAPVGDNELFQVLVWYPVGNDFYRLDSADSGRVTYDFNSNEQTFSATISFEVKGNSSEPGYSFTNGAVEVRGIDSDY</sequence>
<dbReference type="RefSeq" id="WP_057022477.1">
    <property type="nucleotide sequence ID" value="NZ_CBCSGQ010000054.1"/>
</dbReference>
<dbReference type="EMBL" id="LR590482">
    <property type="protein sequence ID" value="VTR00054.1"/>
    <property type="molecule type" value="Genomic_DNA"/>
</dbReference>
<name>A0AAX3I783_9PSED</name>
<dbReference type="AlphaFoldDB" id="A0AAX3I783"/>
<evidence type="ECO:0000313" key="2">
    <source>
        <dbReference type="Proteomes" id="UP000306562"/>
    </source>
</evidence>
<dbReference type="GeneID" id="61830510"/>